<dbReference type="Proteomes" id="UP000313231">
    <property type="component" value="Unassembled WGS sequence"/>
</dbReference>
<dbReference type="PROSITE" id="PS51123">
    <property type="entry name" value="OMPA_2"/>
    <property type="match status" value="1"/>
</dbReference>
<dbReference type="InterPro" id="IPR036737">
    <property type="entry name" value="OmpA-like_sf"/>
</dbReference>
<dbReference type="CDD" id="cd07185">
    <property type="entry name" value="OmpA_C-like"/>
    <property type="match status" value="1"/>
</dbReference>
<sequence>MTIAFTATAADPAPSGAINLLHDDLLRHATEALFPGDGKVGLVVQGTIGLAGTTDLTPMRGDEVEADPDKAAEKIDGRVADMTTSLANLHAGTAGLDVLGVLDTALETTPTGGTVIVVTSGLSTTAPVDLRAAGDWMLYPERFAKAIDPANIPHATGRSIVFAGLGYPAPNSKQPVPGTAARTALTHLWMTICRRTGASSCSATDGPASTMDSTSTLDVPVVNLNQVTTTCIGTVTVDGDVAFESESAVLTPGAGKILAPIARSLRRCPADRVVDAIGHAAEVPGGGDGIALSQARAQAVLRRLLELGAPRRVIGTATGFGNTSHQIVDNTPGEAGTYVEKLARLNRVVELVITTRKN</sequence>
<evidence type="ECO:0000256" key="1">
    <source>
        <dbReference type="PROSITE-ProRule" id="PRU00473"/>
    </source>
</evidence>
<dbReference type="SUPFAM" id="SSF103088">
    <property type="entry name" value="OmpA-like"/>
    <property type="match status" value="1"/>
</dbReference>
<evidence type="ECO:0000313" key="4">
    <source>
        <dbReference type="Proteomes" id="UP000313231"/>
    </source>
</evidence>
<proteinExistence type="predicted"/>
<keyword evidence="1" id="KW-0472">Membrane</keyword>
<dbReference type="Pfam" id="PF00691">
    <property type="entry name" value="OmpA"/>
    <property type="match status" value="1"/>
</dbReference>
<dbReference type="RefSeq" id="WP_139624225.1">
    <property type="nucleotide sequence ID" value="NZ_VDMP01000026.1"/>
</dbReference>
<dbReference type="EMBL" id="VDMP01000026">
    <property type="protein sequence ID" value="TNM37679.1"/>
    <property type="molecule type" value="Genomic_DNA"/>
</dbReference>
<dbReference type="Gene3D" id="3.30.1330.60">
    <property type="entry name" value="OmpA-like domain"/>
    <property type="match status" value="1"/>
</dbReference>
<feature type="domain" description="OmpA-like" evidence="2">
    <location>
        <begin position="227"/>
        <end position="357"/>
    </location>
</feature>
<protein>
    <submittedName>
        <fullName evidence="3">OmpA family protein</fullName>
    </submittedName>
</protein>
<evidence type="ECO:0000313" key="3">
    <source>
        <dbReference type="EMBL" id="TNM37679.1"/>
    </source>
</evidence>
<gene>
    <name evidence="3" type="ORF">FHP29_18010</name>
</gene>
<dbReference type="GO" id="GO:0016020">
    <property type="term" value="C:membrane"/>
    <property type="evidence" value="ECO:0007669"/>
    <property type="project" value="UniProtKB-UniRule"/>
</dbReference>
<name>A0A5C4VR30_9ACTN</name>
<keyword evidence="4" id="KW-1185">Reference proteome</keyword>
<evidence type="ECO:0000259" key="2">
    <source>
        <dbReference type="PROSITE" id="PS51123"/>
    </source>
</evidence>
<dbReference type="AlphaFoldDB" id="A0A5C4VR30"/>
<reference evidence="3 4" key="1">
    <citation type="journal article" date="2016" name="Int. J. Syst. Evol. Microbiol.">
        <title>Nocardioides albidus sp. nov., an actinobacterium isolated from garden soil.</title>
        <authorList>
            <person name="Singh H."/>
            <person name="Du J."/>
            <person name="Trinh H."/>
            <person name="Won K."/>
            <person name="Yang J.E."/>
            <person name="Yin C."/>
            <person name="Kook M."/>
            <person name="Yi T.H."/>
        </authorList>
    </citation>
    <scope>NUCLEOTIDE SEQUENCE [LARGE SCALE GENOMIC DNA]</scope>
    <source>
        <strain evidence="3 4">CCTCC AB 2015297</strain>
    </source>
</reference>
<dbReference type="InterPro" id="IPR006665">
    <property type="entry name" value="OmpA-like"/>
</dbReference>
<accession>A0A5C4VR30</accession>
<organism evidence="3 4">
    <name type="scientific">Nocardioides albidus</name>
    <dbReference type="NCBI Taxonomy" id="1517589"/>
    <lineage>
        <taxon>Bacteria</taxon>
        <taxon>Bacillati</taxon>
        <taxon>Actinomycetota</taxon>
        <taxon>Actinomycetes</taxon>
        <taxon>Propionibacteriales</taxon>
        <taxon>Nocardioidaceae</taxon>
        <taxon>Nocardioides</taxon>
    </lineage>
</organism>
<dbReference type="OrthoDB" id="5166631at2"/>
<comment type="caution">
    <text evidence="3">The sequence shown here is derived from an EMBL/GenBank/DDBJ whole genome shotgun (WGS) entry which is preliminary data.</text>
</comment>